<dbReference type="RefSeq" id="WP_076168886.1">
    <property type="nucleotide sequence ID" value="NZ_JBEZVB010000120.1"/>
</dbReference>
<accession>A0A1R0KDP8</accession>
<sequence>MRRSRSVLRAVVGATVLTGGMIALSPMALATTIPVACGENALVDAINLANSTVASDTLTLAGGCTYTLTAPHGGLANGLPVITTPIELLGPATITRTSLLPFRIAEVGPTGNLTLTTSVAFTNGNVVGNGGGILNRGAVTLTTSSLSGNYATLAGGGLANADTPSGTAPAASFTRSNVLGNTALLQGGGVYNGLRGTLTTTGVSGNPMLVSGNSGAQGGGIAAVDSTATTITQTAVTVNHALLTAGGVYRTNGTMTTNNTPITANTPGNCAGSAPAVPHCTG</sequence>
<dbReference type="Proteomes" id="UP000187486">
    <property type="component" value="Unassembled WGS sequence"/>
</dbReference>
<evidence type="ECO:0000313" key="2">
    <source>
        <dbReference type="Proteomes" id="UP000187486"/>
    </source>
</evidence>
<proteinExistence type="predicted"/>
<evidence type="ECO:0000313" key="1">
    <source>
        <dbReference type="EMBL" id="OLZ43082.1"/>
    </source>
</evidence>
<name>A0A1R0KDP8_9PSEU</name>
<reference evidence="1 2" key="1">
    <citation type="submission" date="2016-01" db="EMBL/GenBank/DDBJ databases">
        <title>Amycolatopsis coloradensis genome sequencing and assembly.</title>
        <authorList>
            <person name="Mayilraj S."/>
        </authorList>
    </citation>
    <scope>NUCLEOTIDE SEQUENCE [LARGE SCALE GENOMIC DNA]</scope>
    <source>
        <strain evidence="1 2">DSM 44225</strain>
    </source>
</reference>
<dbReference type="SUPFAM" id="SSF51126">
    <property type="entry name" value="Pectin lyase-like"/>
    <property type="match status" value="1"/>
</dbReference>
<organism evidence="1 2">
    <name type="scientific">Amycolatopsis coloradensis</name>
    <dbReference type="NCBI Taxonomy" id="76021"/>
    <lineage>
        <taxon>Bacteria</taxon>
        <taxon>Bacillati</taxon>
        <taxon>Actinomycetota</taxon>
        <taxon>Actinomycetes</taxon>
        <taxon>Pseudonocardiales</taxon>
        <taxon>Pseudonocardiaceae</taxon>
        <taxon>Amycolatopsis</taxon>
    </lineage>
</organism>
<gene>
    <name evidence="1" type="ORF">BS329_40870</name>
</gene>
<evidence type="ECO:0008006" key="3">
    <source>
        <dbReference type="Google" id="ProtNLM"/>
    </source>
</evidence>
<dbReference type="AlphaFoldDB" id="A0A1R0KDP8"/>
<dbReference type="OrthoDB" id="3523774at2"/>
<keyword evidence="2" id="KW-1185">Reference proteome</keyword>
<dbReference type="STRING" id="76021.BS329_40870"/>
<dbReference type="InterPro" id="IPR011050">
    <property type="entry name" value="Pectin_lyase_fold/virulence"/>
</dbReference>
<comment type="caution">
    <text evidence="1">The sequence shown here is derived from an EMBL/GenBank/DDBJ whole genome shotgun (WGS) entry which is preliminary data.</text>
</comment>
<protein>
    <recommendedName>
        <fullName evidence="3">Polymorphic outer membrane protein</fullName>
    </recommendedName>
</protein>
<dbReference type="EMBL" id="MQUQ01000041">
    <property type="protein sequence ID" value="OLZ43082.1"/>
    <property type="molecule type" value="Genomic_DNA"/>
</dbReference>